<comment type="caution">
    <text evidence="2">The sequence shown here is derived from an EMBL/GenBank/DDBJ whole genome shotgun (WGS) entry which is preliminary data.</text>
</comment>
<sequence>MALGGVKHKAFDAVAGGWRGDDFDKRLAYDGEAFESNARTPRVAQSSKRTLANPPGSIETTVKRNRSPR</sequence>
<dbReference type="Proteomes" id="UP000070255">
    <property type="component" value="Unassembled WGS sequence"/>
</dbReference>
<evidence type="ECO:0000256" key="1">
    <source>
        <dbReference type="SAM" id="MobiDB-lite"/>
    </source>
</evidence>
<feature type="compositionally biased region" description="Polar residues" evidence="1">
    <location>
        <begin position="37"/>
        <end position="50"/>
    </location>
</feature>
<accession>A0ABR5TFD7</accession>
<reference evidence="2 3" key="1">
    <citation type="submission" date="2015-11" db="EMBL/GenBank/DDBJ databases">
        <authorList>
            <person name="Sahl J."/>
            <person name="Wagner D."/>
            <person name="Keim P."/>
        </authorList>
    </citation>
    <scope>NUCLEOTIDE SEQUENCE [LARGE SCALE GENOMIC DNA]</scope>
    <source>
        <strain evidence="2 3">BDU18</strain>
    </source>
</reference>
<feature type="region of interest" description="Disordered" evidence="1">
    <location>
        <begin position="34"/>
        <end position="69"/>
    </location>
</feature>
<organism evidence="2 3">
    <name type="scientific">Burkholderia savannae</name>
    <dbReference type="NCBI Taxonomy" id="1637837"/>
    <lineage>
        <taxon>Bacteria</taxon>
        <taxon>Pseudomonadati</taxon>
        <taxon>Pseudomonadota</taxon>
        <taxon>Betaproteobacteria</taxon>
        <taxon>Burkholderiales</taxon>
        <taxon>Burkholderiaceae</taxon>
        <taxon>Burkholderia</taxon>
        <taxon>pseudomallei group</taxon>
    </lineage>
</organism>
<gene>
    <name evidence="2" type="ORF">WS72_13210</name>
</gene>
<keyword evidence="3" id="KW-1185">Reference proteome</keyword>
<dbReference type="EMBL" id="LNJQ01000001">
    <property type="protein sequence ID" value="KWZ43719.1"/>
    <property type="molecule type" value="Genomic_DNA"/>
</dbReference>
<proteinExistence type="predicted"/>
<protein>
    <submittedName>
        <fullName evidence="2">Uncharacterized protein</fullName>
    </submittedName>
</protein>
<evidence type="ECO:0000313" key="3">
    <source>
        <dbReference type="Proteomes" id="UP000070255"/>
    </source>
</evidence>
<name>A0ABR5TFD7_9BURK</name>
<evidence type="ECO:0000313" key="2">
    <source>
        <dbReference type="EMBL" id="KWZ43719.1"/>
    </source>
</evidence>